<feature type="transmembrane region" description="Helical" evidence="2">
    <location>
        <begin position="161"/>
        <end position="182"/>
    </location>
</feature>
<keyword evidence="2" id="KW-1133">Transmembrane helix</keyword>
<feature type="region of interest" description="Disordered" evidence="1">
    <location>
        <begin position="132"/>
        <end position="157"/>
    </location>
</feature>
<gene>
    <name evidence="3" type="ORF">SAMN05216377_11613</name>
</gene>
<feature type="region of interest" description="Disordered" evidence="1">
    <location>
        <begin position="325"/>
        <end position="353"/>
    </location>
</feature>
<keyword evidence="4" id="KW-1185">Reference proteome</keyword>
<keyword evidence="2" id="KW-0812">Transmembrane</keyword>
<proteinExistence type="predicted"/>
<name>A0A1G7XKT3_PSEOR</name>
<sequence length="353" mass="36958">MCNQRQHCGDPSKIELGVTTVPQKGLDPLQEGLPAALRAVVTDLRTVYTEGPFARLRSVEDAIVDARTRGADLVTVSSATCSRMLSPRRGPDGRTALPRWPSVRAFLVVHGVDPDPYEVRWAEARTAWAALPDPQADDPEPGDEDEPADAPSPPPRRGRRAVLLAAVGLLLFAAGTGFGLYLGRAGDPAESGAGSAEAVSPLALPSADLAVGPTGVACDPGPGGTVRFLGVTGADGAAGIPQSIRVDVEVIEPAAPGDTYWLMLRLFTEGLPFYAKAPVRTDTGLASYVLTFDSPIGSVRDLFVVEADPGAGQWLQDSYAADQAGDSSWAQKRGALPPGARTASGTCRVERTR</sequence>
<dbReference type="Proteomes" id="UP000198967">
    <property type="component" value="Unassembled WGS sequence"/>
</dbReference>
<organism evidence="3 4">
    <name type="scientific">Pseudonocardia oroxyli</name>
    <dbReference type="NCBI Taxonomy" id="366584"/>
    <lineage>
        <taxon>Bacteria</taxon>
        <taxon>Bacillati</taxon>
        <taxon>Actinomycetota</taxon>
        <taxon>Actinomycetes</taxon>
        <taxon>Pseudonocardiales</taxon>
        <taxon>Pseudonocardiaceae</taxon>
        <taxon>Pseudonocardia</taxon>
    </lineage>
</organism>
<evidence type="ECO:0000256" key="1">
    <source>
        <dbReference type="SAM" id="MobiDB-lite"/>
    </source>
</evidence>
<dbReference type="EMBL" id="FNBE01000016">
    <property type="protein sequence ID" value="SDG84832.1"/>
    <property type="molecule type" value="Genomic_DNA"/>
</dbReference>
<dbReference type="AlphaFoldDB" id="A0A1G7XKT3"/>
<evidence type="ECO:0000313" key="3">
    <source>
        <dbReference type="EMBL" id="SDG84832.1"/>
    </source>
</evidence>
<evidence type="ECO:0000256" key="2">
    <source>
        <dbReference type="SAM" id="Phobius"/>
    </source>
</evidence>
<accession>A0A1G7XKT3</accession>
<keyword evidence="2" id="KW-0472">Membrane</keyword>
<reference evidence="3 4" key="1">
    <citation type="submission" date="2016-10" db="EMBL/GenBank/DDBJ databases">
        <authorList>
            <person name="de Groot N.N."/>
        </authorList>
    </citation>
    <scope>NUCLEOTIDE SEQUENCE [LARGE SCALE GENOMIC DNA]</scope>
    <source>
        <strain evidence="3 4">CGMCC 4.3143</strain>
    </source>
</reference>
<feature type="compositionally biased region" description="Acidic residues" evidence="1">
    <location>
        <begin position="135"/>
        <end position="148"/>
    </location>
</feature>
<evidence type="ECO:0000313" key="4">
    <source>
        <dbReference type="Proteomes" id="UP000198967"/>
    </source>
</evidence>
<protein>
    <submittedName>
        <fullName evidence="3">Uncharacterized protein</fullName>
    </submittedName>
</protein>
<dbReference type="STRING" id="366584.SAMN05216377_11613"/>